<gene>
    <name evidence="1" type="ORF">THIOM_003311</name>
</gene>
<dbReference type="EMBL" id="LUTY01001983">
    <property type="protein sequence ID" value="OAD20949.1"/>
    <property type="molecule type" value="Genomic_DNA"/>
</dbReference>
<name>A0A176RZ28_9GAMM</name>
<dbReference type="AlphaFoldDB" id="A0A176RZ28"/>
<organism evidence="1 2">
    <name type="scientific">Candidatus Thiomargarita nelsonii</name>
    <dbReference type="NCBI Taxonomy" id="1003181"/>
    <lineage>
        <taxon>Bacteria</taxon>
        <taxon>Pseudomonadati</taxon>
        <taxon>Pseudomonadota</taxon>
        <taxon>Gammaproteobacteria</taxon>
        <taxon>Thiotrichales</taxon>
        <taxon>Thiotrichaceae</taxon>
        <taxon>Thiomargarita</taxon>
    </lineage>
</organism>
<sequence>MVFSRSHPPVFSFRRDQRNVCLDAQQTAIKKNFSIKRPKYLHIALINSEIKL</sequence>
<accession>A0A176RZ28</accession>
<keyword evidence="2" id="KW-1185">Reference proteome</keyword>
<evidence type="ECO:0000313" key="1">
    <source>
        <dbReference type="EMBL" id="OAD20949.1"/>
    </source>
</evidence>
<proteinExistence type="predicted"/>
<dbReference type="Proteomes" id="UP000076962">
    <property type="component" value="Unassembled WGS sequence"/>
</dbReference>
<evidence type="ECO:0000313" key="2">
    <source>
        <dbReference type="Proteomes" id="UP000076962"/>
    </source>
</evidence>
<comment type="caution">
    <text evidence="1">The sequence shown here is derived from an EMBL/GenBank/DDBJ whole genome shotgun (WGS) entry which is preliminary data.</text>
</comment>
<reference evidence="1 2" key="1">
    <citation type="submission" date="2016-05" db="EMBL/GenBank/DDBJ databases">
        <title>Single-cell genome of chain-forming Candidatus Thiomargarita nelsonii and comparison to other large sulfur-oxidizing bacteria.</title>
        <authorList>
            <person name="Winkel M."/>
            <person name="Salman V."/>
            <person name="Woyke T."/>
            <person name="Schulz-Vogt H."/>
            <person name="Richter M."/>
            <person name="Flood B."/>
            <person name="Bailey J."/>
            <person name="Amann R."/>
            <person name="Mussmann M."/>
        </authorList>
    </citation>
    <scope>NUCLEOTIDE SEQUENCE [LARGE SCALE GENOMIC DNA]</scope>
    <source>
        <strain evidence="1 2">THI036</strain>
    </source>
</reference>
<protein>
    <submittedName>
        <fullName evidence="1">Uncharacterized protein</fullName>
    </submittedName>
</protein>